<dbReference type="EMBL" id="JBHZOL010000021">
    <property type="protein sequence ID" value="MFE4105240.1"/>
    <property type="molecule type" value="Genomic_DNA"/>
</dbReference>
<accession>A0ABW6IC07</accession>
<evidence type="ECO:0000259" key="2">
    <source>
        <dbReference type="Pfam" id="PF13439"/>
    </source>
</evidence>
<evidence type="ECO:0000259" key="1">
    <source>
        <dbReference type="Pfam" id="PF00534"/>
    </source>
</evidence>
<organism evidence="3 4">
    <name type="scientific">Almyronema epifaneia S1</name>
    <dbReference type="NCBI Taxonomy" id="2991925"/>
    <lineage>
        <taxon>Bacteria</taxon>
        <taxon>Bacillati</taxon>
        <taxon>Cyanobacteriota</taxon>
        <taxon>Cyanophyceae</taxon>
        <taxon>Nodosilineales</taxon>
        <taxon>Nodosilineaceae</taxon>
        <taxon>Almyronema</taxon>
        <taxon>Almyronema epifaneia</taxon>
    </lineage>
</organism>
<gene>
    <name evidence="3" type="ORF">ACFVKH_03055</name>
</gene>
<dbReference type="InterPro" id="IPR028098">
    <property type="entry name" value="Glyco_trans_4-like_N"/>
</dbReference>
<protein>
    <submittedName>
        <fullName evidence="3">Glycosyltransferase family 4 protein</fullName>
    </submittedName>
</protein>
<name>A0ABW6IC07_9CYAN</name>
<dbReference type="Pfam" id="PF00534">
    <property type="entry name" value="Glycos_transf_1"/>
    <property type="match status" value="1"/>
</dbReference>
<reference evidence="3 4" key="1">
    <citation type="submission" date="2024-10" db="EMBL/GenBank/DDBJ databases">
        <authorList>
            <person name="Ratan Roy A."/>
            <person name="Morales Sandoval P.H."/>
            <person name="De Los Santos Villalobos S."/>
            <person name="Chakraborty S."/>
            <person name="Mukherjee J."/>
        </authorList>
    </citation>
    <scope>NUCLEOTIDE SEQUENCE [LARGE SCALE GENOMIC DNA]</scope>
    <source>
        <strain evidence="3 4">S1</strain>
    </source>
</reference>
<dbReference type="InterPro" id="IPR001296">
    <property type="entry name" value="Glyco_trans_1"/>
</dbReference>
<dbReference type="Proteomes" id="UP001600165">
    <property type="component" value="Unassembled WGS sequence"/>
</dbReference>
<proteinExistence type="predicted"/>
<dbReference type="SUPFAM" id="SSF53756">
    <property type="entry name" value="UDP-Glycosyltransferase/glycogen phosphorylase"/>
    <property type="match status" value="1"/>
</dbReference>
<dbReference type="InterPro" id="IPR050194">
    <property type="entry name" value="Glycosyltransferase_grp1"/>
</dbReference>
<dbReference type="RefSeq" id="WP_377961450.1">
    <property type="nucleotide sequence ID" value="NZ_JBHZOL010000021.1"/>
</dbReference>
<sequence length="374" mass="42733">MKVAIAHEWFVSHAGSEKVVEQILQIYPQAELYSLVDFLPAELRYFIQHKPVNTSFIQKLPLAAKKFRQYLPLMPLAIEQFDLSAYDLVISSNHAVAKGVLTRPDQLHISYVHTPIRYAWDLQHQYLQQAGLNKGLKSPLTRLILHYLRLWDVASANRVDCFVANSRYIARRIWRTYRRPAKVIYPPVNVHRFRPDLPREDFYLSVSRFVPYKRVDLTVQTFAQLGLPLVVIGDGPQRQQVEAIARPPIQLLGAQPDSVVTDYMQRCRAFIFPAEEDFGITPVEAQAAGAPVIAYGRGGATETVIPDKTGLLFAQQTTASLAEAVKTFEQMRSRFSPPQIRQNAERFSIERFQQDFQAFVAATYLKFQQGDVLE</sequence>
<dbReference type="Gene3D" id="3.40.50.2000">
    <property type="entry name" value="Glycogen Phosphorylase B"/>
    <property type="match status" value="2"/>
</dbReference>
<comment type="caution">
    <text evidence="3">The sequence shown here is derived from an EMBL/GenBank/DDBJ whole genome shotgun (WGS) entry which is preliminary data.</text>
</comment>
<evidence type="ECO:0000313" key="3">
    <source>
        <dbReference type="EMBL" id="MFE4105240.1"/>
    </source>
</evidence>
<feature type="domain" description="Glycosyltransferase subfamily 4-like N-terminal" evidence="2">
    <location>
        <begin position="52"/>
        <end position="192"/>
    </location>
</feature>
<dbReference type="CDD" id="cd03804">
    <property type="entry name" value="GT4_WbaZ-like"/>
    <property type="match status" value="1"/>
</dbReference>
<feature type="domain" description="Glycosyl transferase family 1" evidence="1">
    <location>
        <begin position="199"/>
        <end position="335"/>
    </location>
</feature>
<dbReference type="Pfam" id="PF13439">
    <property type="entry name" value="Glyco_transf_4"/>
    <property type="match status" value="1"/>
</dbReference>
<dbReference type="PANTHER" id="PTHR45947:SF3">
    <property type="entry name" value="SULFOQUINOVOSYL TRANSFERASE SQD2"/>
    <property type="match status" value="1"/>
</dbReference>
<dbReference type="PANTHER" id="PTHR45947">
    <property type="entry name" value="SULFOQUINOVOSYL TRANSFERASE SQD2"/>
    <property type="match status" value="1"/>
</dbReference>
<evidence type="ECO:0000313" key="4">
    <source>
        <dbReference type="Proteomes" id="UP001600165"/>
    </source>
</evidence>
<keyword evidence="4" id="KW-1185">Reference proteome</keyword>